<comment type="caution">
    <text evidence="1">The sequence shown here is derived from an EMBL/GenBank/DDBJ whole genome shotgun (WGS) entry which is preliminary data.</text>
</comment>
<accession>A0A841V416</accession>
<proteinExistence type="predicted"/>
<organism evidence="1 2">
    <name type="scientific">Microcystis aeruginosa BLCC-F158</name>
    <dbReference type="NCBI Taxonomy" id="2755316"/>
    <lineage>
        <taxon>Bacteria</taxon>
        <taxon>Bacillati</taxon>
        <taxon>Cyanobacteriota</taxon>
        <taxon>Cyanophyceae</taxon>
        <taxon>Oscillatoriophycideae</taxon>
        <taxon>Chroococcales</taxon>
        <taxon>Microcystaceae</taxon>
        <taxon>Microcystis</taxon>
    </lineage>
</organism>
<protein>
    <submittedName>
        <fullName evidence="1">Uncharacterized protein</fullName>
    </submittedName>
</protein>
<sequence length="1091" mass="122997">MSTILELLPQPTELDKELTPVLDNFQSLIPTSFSSDELKAVLAAGQNLQIPDSYALVSETLDNLRKIAEKLPSKPGEITATLQQELKNLLQNGGALGNLLTPLVQFLEVIAPLLEKFDFLSNFVIRINEKVNGFSEQEVNRKLADLPAQFEYLLELFNLFPEFNNISPFQELKTQVESLKLLLSDDIVFQIHALGVYLPDALNKLMQLGLDKVSQIEVPLAVLNDSGWLESYNQALTEIGAMDLDNLNSNQIQTYLTMLETQGSTVEAIGNSLTQQSQFALNNLENFDGSKFFQQWGDLLVSELISISPETPRKFSATLGQMQQLVSRLEIESAKWGISSIHQQLDQVVRKVDFSPFPKKIEAISIQIVSTVDTVDQGLVKVATFLSNLVKELGDLIGSVDLQKLSNTVETKFQELSGNVNDLLSQVQVIPQQLENLVQELGAKVNQIDLEILKNKIAEFFKAITSVLNDPQIQYIRTSAQQGIEAIAEKLSNISLKPVFERVRSEITDVKTKLATVNVSQLNDLLKKALKLVLDELRKINFAQDIADTLKKEFHEIFDNCTGLIKPLKEKYQEIVTQIQQFAPGTWIAKKLAPPFEDLVAALGQFEPSKLLNPLQEIYNSLLKKLEVLSPEILLSGLSTLHSQSMDSLRSLSPQNLIETLNNLLEKFTSLLERLRIEDFVFKVNSKTTKIKRLISNVSLGKELQNSNFWQILRELQSQGKNLLDNEEKQINQYLEELIKLLPEEDLDEVESHLTQLQKVRAIIDNQITHPAVQGLQKIAALLKQQPFSQGVTELTKRWLAQKRRFNGIVPPEDLQTDYDQLKEKLQLLSPIQLLGEATTNVERFTARLSTRQTELTLGQQNLSNLLIPYQDELTALLPQKATAAAVFLRDSLEWLIGRPAKTLLRTLKRQLVQLDQVFIAIEAIACKFKVPLQALIAIPGTIGEALLNINQKIRVLNFDFLQDELQQMIDGVIDQLDSLNPKILLPSLEEVYQTLFATLKQLYPETAVKQLDTIYKDTVLQKLRTLHPNQTIASPLDKEYQKIQELQEQLNLEKIFDALIGKLDTLEQELDDGLKQTAAAFNQLLQALPL</sequence>
<name>A0A841V416_MICAE</name>
<evidence type="ECO:0000313" key="2">
    <source>
        <dbReference type="Proteomes" id="UP000525432"/>
    </source>
</evidence>
<dbReference type="Proteomes" id="UP000525432">
    <property type="component" value="Unassembled WGS sequence"/>
</dbReference>
<dbReference type="EMBL" id="JACEGC010000045">
    <property type="protein sequence ID" value="MBC1195770.1"/>
    <property type="molecule type" value="Genomic_DNA"/>
</dbReference>
<dbReference type="RefSeq" id="WP_185239695.1">
    <property type="nucleotide sequence ID" value="NZ_JACEGC010000045.1"/>
</dbReference>
<gene>
    <name evidence="1" type="ORF">H0901_10985</name>
</gene>
<reference evidence="1 2" key="1">
    <citation type="submission" date="2020-07" db="EMBL/GenBank/DDBJ databases">
        <title>Genomes of two Microcystis aeruginosa (Cyanobacteria) strains from Florida (USA) with disparate toxicogenic potential.</title>
        <authorList>
            <person name="Lefler F.W."/>
            <person name="Barbosa M."/>
            <person name="Berthold D.E."/>
            <person name="Laughinghouse H.D. IV."/>
        </authorList>
    </citation>
    <scope>NUCLEOTIDE SEQUENCE [LARGE SCALE GENOMIC DNA]</scope>
    <source>
        <strain evidence="1 2">BLCCF158</strain>
    </source>
</reference>
<dbReference type="AlphaFoldDB" id="A0A841V416"/>
<evidence type="ECO:0000313" key="1">
    <source>
        <dbReference type="EMBL" id="MBC1195770.1"/>
    </source>
</evidence>